<gene>
    <name evidence="1" type="ORF">HMPREF1401_00181</name>
</gene>
<organism evidence="1 2">
    <name type="scientific">Helicobacter pylori GAM120Ai</name>
    <dbReference type="NCBI Taxonomy" id="1159029"/>
    <lineage>
        <taxon>Bacteria</taxon>
        <taxon>Pseudomonadati</taxon>
        <taxon>Campylobacterota</taxon>
        <taxon>Epsilonproteobacteria</taxon>
        <taxon>Campylobacterales</taxon>
        <taxon>Helicobacteraceae</taxon>
        <taxon>Helicobacter</taxon>
    </lineage>
</organism>
<feature type="non-terminal residue" evidence="1">
    <location>
        <position position="1"/>
    </location>
</feature>
<proteinExistence type="predicted"/>
<name>A0AAV3IGQ6_HELPX</name>
<accession>A0AAV3IGQ6</accession>
<dbReference type="AlphaFoldDB" id="A0AAV3IGQ6"/>
<reference evidence="1 2" key="1">
    <citation type="submission" date="2012-11" db="EMBL/GenBank/DDBJ databases">
        <authorList>
            <person name="Weinstock G."/>
            <person name="Sodergren E."/>
            <person name="Lobos E.A."/>
            <person name="Fulton L."/>
            <person name="Fulton R."/>
            <person name="Courtney L."/>
            <person name="Fronick C."/>
            <person name="O'Laughlin M."/>
            <person name="Godfrey J."/>
            <person name="Wilson R.M."/>
            <person name="Miner T."/>
            <person name="Farmer C."/>
            <person name="Delehaunty K."/>
            <person name="Cordes M."/>
            <person name="Minx P."/>
            <person name="Tomlinson C."/>
            <person name="Chen J."/>
            <person name="Wollam A."/>
            <person name="Pepin K.H."/>
            <person name="Bhonagiri V."/>
            <person name="Zhang X."/>
            <person name="Suruliraj S."/>
            <person name="Antonio M."/>
            <person name="Secka O."/>
            <person name="Thomas J."/>
            <person name="Warren W."/>
            <person name="Mitreva M."/>
            <person name="Mardis E.R."/>
            <person name="Wilson R.K."/>
        </authorList>
    </citation>
    <scope>NUCLEOTIDE SEQUENCE [LARGE SCALE GENOMIC DNA]</scope>
    <source>
        <strain evidence="1 2">GAM120Ai</strain>
    </source>
</reference>
<sequence length="39" mass="4475">PIISINFQSFPITLIHSFQTLKFFSNSKNFKQTLSIACL</sequence>
<evidence type="ECO:0000313" key="1">
    <source>
        <dbReference type="EMBL" id="EMG97185.1"/>
    </source>
</evidence>
<comment type="caution">
    <text evidence="1">The sequence shown here is derived from an EMBL/GenBank/DDBJ whole genome shotgun (WGS) entry which is preliminary data.</text>
</comment>
<evidence type="ECO:0000313" key="2">
    <source>
        <dbReference type="Proteomes" id="UP000012012"/>
    </source>
</evidence>
<protein>
    <submittedName>
        <fullName evidence="1">Uncharacterized protein</fullName>
    </submittedName>
</protein>
<dbReference type="Proteomes" id="UP000012012">
    <property type="component" value="Unassembled WGS sequence"/>
</dbReference>
<dbReference type="EMBL" id="APDF01000006">
    <property type="protein sequence ID" value="EMG97185.1"/>
    <property type="molecule type" value="Genomic_DNA"/>
</dbReference>